<evidence type="ECO:0000256" key="15">
    <source>
        <dbReference type="PROSITE-ProRule" id="PRU00134"/>
    </source>
</evidence>
<keyword evidence="8 15" id="KW-0863">Zinc-finger</keyword>
<accession>V3YYP9</accession>
<dbReference type="InterPro" id="IPR001214">
    <property type="entry name" value="SET_dom"/>
</dbReference>
<comment type="function">
    <text evidence="12">Protein-lysine N-methyltransferase. Monomethylates PRMT5, modulating its transcriptional activity. May also act as a histone methyltransferase. Plays a critical role in cardiac development. Acts as a key epigenetic regulator of gene expression during cardiac development via its dual activities as a methyltransferase and negative regulator of HDAC1.</text>
</comment>
<evidence type="ECO:0000259" key="19">
    <source>
        <dbReference type="PROSITE" id="PS50865"/>
    </source>
</evidence>
<dbReference type="SUPFAM" id="SSF82199">
    <property type="entry name" value="SET domain"/>
    <property type="match status" value="1"/>
</dbReference>
<feature type="domain" description="MYND-type" evidence="19">
    <location>
        <begin position="282"/>
        <end position="322"/>
    </location>
</feature>
<dbReference type="PANTHER" id="PTHR46165:SF2">
    <property type="entry name" value="SET AND MYND DOMAIN-CONTAINING PROTEIN 4"/>
    <property type="match status" value="1"/>
</dbReference>
<evidence type="ECO:0000313" key="21">
    <source>
        <dbReference type="Proteomes" id="UP000030746"/>
    </source>
</evidence>
<dbReference type="InterPro" id="IPR044421">
    <property type="entry name" value="SMYD4_SET"/>
</dbReference>
<dbReference type="AlphaFoldDB" id="V3YYP9"/>
<keyword evidence="3" id="KW-0963">Cytoplasm</keyword>
<dbReference type="GO" id="GO:0005737">
    <property type="term" value="C:cytoplasm"/>
    <property type="evidence" value="ECO:0007669"/>
    <property type="project" value="UniProtKB-SubCell"/>
</dbReference>
<evidence type="ECO:0000256" key="6">
    <source>
        <dbReference type="ARBA" id="ARBA00022691"/>
    </source>
</evidence>
<dbReference type="CDD" id="cd10536">
    <property type="entry name" value="SET_SMYD4"/>
    <property type="match status" value="1"/>
</dbReference>
<dbReference type="SUPFAM" id="SSF48452">
    <property type="entry name" value="TPR-like"/>
    <property type="match status" value="2"/>
</dbReference>
<dbReference type="STRING" id="225164.V3YYP9"/>
<keyword evidence="10" id="KW-0539">Nucleus</keyword>
<dbReference type="OrthoDB" id="62495at2759"/>
<keyword evidence="5" id="KW-0808">Transferase</keyword>
<dbReference type="GO" id="GO:0032259">
    <property type="term" value="P:methylation"/>
    <property type="evidence" value="ECO:0007669"/>
    <property type="project" value="UniProtKB-KW"/>
</dbReference>
<evidence type="ECO:0000256" key="3">
    <source>
        <dbReference type="ARBA" id="ARBA00022490"/>
    </source>
</evidence>
<comment type="catalytic activity">
    <reaction evidence="11">
        <text>L-lysyl-[protein] + S-adenosyl-L-methionine = N(6)-methyl-L-lysyl-[protein] + S-adenosyl-L-homocysteine + H(+)</text>
        <dbReference type="Rhea" id="RHEA:51736"/>
        <dbReference type="Rhea" id="RHEA-COMP:9752"/>
        <dbReference type="Rhea" id="RHEA-COMP:13053"/>
        <dbReference type="ChEBI" id="CHEBI:15378"/>
        <dbReference type="ChEBI" id="CHEBI:29969"/>
        <dbReference type="ChEBI" id="CHEBI:57856"/>
        <dbReference type="ChEBI" id="CHEBI:59789"/>
        <dbReference type="ChEBI" id="CHEBI:61929"/>
    </reaction>
</comment>
<evidence type="ECO:0000313" key="20">
    <source>
        <dbReference type="EMBL" id="ESO83273.1"/>
    </source>
</evidence>
<dbReference type="HOGENOM" id="CLU_021727_0_0_1"/>
<evidence type="ECO:0000256" key="8">
    <source>
        <dbReference type="ARBA" id="ARBA00022771"/>
    </source>
</evidence>
<feature type="region of interest" description="Disordered" evidence="17">
    <location>
        <begin position="462"/>
        <end position="486"/>
    </location>
</feature>
<dbReference type="Proteomes" id="UP000030746">
    <property type="component" value="Unassembled WGS sequence"/>
</dbReference>
<dbReference type="SUPFAM" id="SSF144232">
    <property type="entry name" value="HIT/MYND zinc finger-like"/>
    <property type="match status" value="1"/>
</dbReference>
<dbReference type="Gene3D" id="2.170.270.10">
    <property type="entry name" value="SET domain"/>
    <property type="match status" value="1"/>
</dbReference>
<feature type="domain" description="SET" evidence="18">
    <location>
        <begin position="237"/>
        <end position="610"/>
    </location>
</feature>
<feature type="compositionally biased region" description="Polar residues" evidence="17">
    <location>
        <begin position="468"/>
        <end position="484"/>
    </location>
</feature>
<dbReference type="EMBL" id="KB203738">
    <property type="protein sequence ID" value="ESO83273.1"/>
    <property type="molecule type" value="Genomic_DNA"/>
</dbReference>
<keyword evidence="4" id="KW-0489">Methyltransferase</keyword>
<evidence type="ECO:0000256" key="17">
    <source>
        <dbReference type="SAM" id="MobiDB-lite"/>
    </source>
</evidence>
<dbReference type="KEGG" id="lgi:LOTGIDRAFT_169490"/>
<sequence>MAANVGNWQQNLDDFLNHSLNSGCLESFGCLKTVRERIKFIFNQNLIQNVEWLKVYLDNCDLIHTKSSEKAAKCKNNGNIHFKKRNYGNAIEFYTESVLLSPVNNGNDLALAYGNRSAALYHLCKYEECLTDIERAVESGFPEESLYKLYTRRIQCRLQLNDFQHAGYELESTLTFINSQKDKIESKKFESVMKEIEGLQKTLHNKSESLTETKKTAQLKEHVVSYGTNDILTQASNCIDMRYTKEQGRYLTTNREIEVGDTLIVEKPFSSVLLPDHYKTHCHHCYHKLPLNLVGCIQCSVVRYCSSKCQEESWKLYHSVECPYLDLLHSVGIAHLSLRTVLTAGLQFLTDFIKERKDDESKKTANSRLPGLNERGKYERSYDTVYYLMTHDNDILTEDMYQYSGTAALLLIILVHSGWFNTNVTQIATHIDSTLQADLQSVEIDDKGGTIYANEGKDADIANDSKDNSLTNQKKQNNSISTNEKSMESNIDGLLTNGKTEACQSSSNKTSFCGVLTNEMLDIGGLLLRHIEQLVCNAHAITEVQCTDTINDSMILDTSQVRIATAIYPTASLMNHSCDPTIISSFHGDTLIVKSVKKVLEGEEIYNCYGPHHKRMVRKRRQEVLENQYFFHCKCPPCCEERAGDIKFNAAICNSCTGIIDTTSELPQCLDCGQTEDTASKEIRQQIEGLLHQGVTSLLQHSNTQAFKYTRLVMFLHQGVTSLLQHSNTQEALKFLLLCYKLCCKHLHEYNVIRASVDDSLARGYTVQGDHIKAVHHLQDSIKVTEAMYGSDSIEVGHELQKLADILFNAQRAEEALRVLHRAIYIFTAHYGEFHDTVKELIEMKDCLIDFIGAEKIKDIVL</sequence>
<evidence type="ECO:0000256" key="9">
    <source>
        <dbReference type="ARBA" id="ARBA00022833"/>
    </source>
</evidence>
<dbReference type="InterPro" id="IPR011990">
    <property type="entry name" value="TPR-like_helical_dom_sf"/>
</dbReference>
<comment type="subcellular location">
    <subcellularLocation>
        <location evidence="2">Cytoplasm</location>
    </subcellularLocation>
    <subcellularLocation>
        <location evidence="1">Nucleus</location>
    </subcellularLocation>
</comment>
<proteinExistence type="predicted"/>
<dbReference type="PROSITE" id="PS50005">
    <property type="entry name" value="TPR"/>
    <property type="match status" value="1"/>
</dbReference>
<dbReference type="GO" id="GO:0042826">
    <property type="term" value="F:histone deacetylase binding"/>
    <property type="evidence" value="ECO:0007669"/>
    <property type="project" value="TreeGrafter"/>
</dbReference>
<keyword evidence="21" id="KW-1185">Reference proteome</keyword>
<dbReference type="GeneID" id="20241148"/>
<evidence type="ECO:0000256" key="11">
    <source>
        <dbReference type="ARBA" id="ARBA00048985"/>
    </source>
</evidence>
<evidence type="ECO:0000259" key="18">
    <source>
        <dbReference type="PROSITE" id="PS50280"/>
    </source>
</evidence>
<name>V3YYP9_LOTGI</name>
<dbReference type="CTD" id="20241148"/>
<evidence type="ECO:0000256" key="7">
    <source>
        <dbReference type="ARBA" id="ARBA00022723"/>
    </source>
</evidence>
<keyword evidence="6" id="KW-0949">S-adenosyl-L-methionine</keyword>
<evidence type="ECO:0000256" key="1">
    <source>
        <dbReference type="ARBA" id="ARBA00004123"/>
    </source>
</evidence>
<evidence type="ECO:0000256" key="16">
    <source>
        <dbReference type="PROSITE-ProRule" id="PRU00339"/>
    </source>
</evidence>
<evidence type="ECO:0000256" key="14">
    <source>
        <dbReference type="ARBA" id="ARBA00093680"/>
    </source>
</evidence>
<keyword evidence="7" id="KW-0479">Metal-binding</keyword>
<dbReference type="RefSeq" id="XP_009066029.1">
    <property type="nucleotide sequence ID" value="XM_009067781.1"/>
</dbReference>
<evidence type="ECO:0000256" key="5">
    <source>
        <dbReference type="ARBA" id="ARBA00022679"/>
    </source>
</evidence>
<dbReference type="GO" id="GO:0005634">
    <property type="term" value="C:nucleus"/>
    <property type="evidence" value="ECO:0007669"/>
    <property type="project" value="UniProtKB-SubCell"/>
</dbReference>
<protein>
    <recommendedName>
        <fullName evidence="13">Protein-lysine N-methyltransferase SMYD4</fullName>
    </recommendedName>
    <alternativeName>
        <fullName evidence="14">SET and MYND domain-containing protein 4</fullName>
    </alternativeName>
</protein>
<keyword evidence="16" id="KW-0802">TPR repeat</keyword>
<dbReference type="InterPro" id="IPR019734">
    <property type="entry name" value="TPR_rpt"/>
</dbReference>
<gene>
    <name evidence="20" type="ORF">LOTGIDRAFT_169490</name>
</gene>
<dbReference type="InterPro" id="IPR002893">
    <property type="entry name" value="Znf_MYND"/>
</dbReference>
<dbReference type="PROSITE" id="PS50865">
    <property type="entry name" value="ZF_MYND_2"/>
    <property type="match status" value="1"/>
</dbReference>
<feature type="repeat" description="TPR" evidence="16">
    <location>
        <begin position="71"/>
        <end position="104"/>
    </location>
</feature>
<dbReference type="Gene3D" id="6.10.140.2220">
    <property type="match status" value="1"/>
</dbReference>
<dbReference type="InterPro" id="IPR046341">
    <property type="entry name" value="SET_dom_sf"/>
</dbReference>
<keyword evidence="9" id="KW-0862">Zinc</keyword>
<dbReference type="Pfam" id="PF00856">
    <property type="entry name" value="SET"/>
    <property type="match status" value="1"/>
</dbReference>
<evidence type="ECO:0000256" key="12">
    <source>
        <dbReference type="ARBA" id="ARBA00093423"/>
    </source>
</evidence>
<reference evidence="20 21" key="1">
    <citation type="journal article" date="2013" name="Nature">
        <title>Insights into bilaterian evolution from three spiralian genomes.</title>
        <authorList>
            <person name="Simakov O."/>
            <person name="Marletaz F."/>
            <person name="Cho S.J."/>
            <person name="Edsinger-Gonzales E."/>
            <person name="Havlak P."/>
            <person name="Hellsten U."/>
            <person name="Kuo D.H."/>
            <person name="Larsson T."/>
            <person name="Lv J."/>
            <person name="Arendt D."/>
            <person name="Savage R."/>
            <person name="Osoegawa K."/>
            <person name="de Jong P."/>
            <person name="Grimwood J."/>
            <person name="Chapman J.A."/>
            <person name="Shapiro H."/>
            <person name="Aerts A."/>
            <person name="Otillar R.P."/>
            <person name="Terry A.Y."/>
            <person name="Boore J.L."/>
            <person name="Grigoriev I.V."/>
            <person name="Lindberg D.R."/>
            <person name="Seaver E.C."/>
            <person name="Weisblat D.A."/>
            <person name="Putnam N.H."/>
            <person name="Rokhsar D.S."/>
        </authorList>
    </citation>
    <scope>NUCLEOTIDE SEQUENCE [LARGE SCALE GENOMIC DNA]</scope>
</reference>
<dbReference type="InterPro" id="IPR052097">
    <property type="entry name" value="SET-MYND_domain_protein"/>
</dbReference>
<dbReference type="PROSITE" id="PS50280">
    <property type="entry name" value="SET"/>
    <property type="match status" value="1"/>
</dbReference>
<evidence type="ECO:0000256" key="13">
    <source>
        <dbReference type="ARBA" id="ARBA00093635"/>
    </source>
</evidence>
<evidence type="ECO:0000256" key="2">
    <source>
        <dbReference type="ARBA" id="ARBA00004496"/>
    </source>
</evidence>
<evidence type="ECO:0000256" key="4">
    <source>
        <dbReference type="ARBA" id="ARBA00022603"/>
    </source>
</evidence>
<dbReference type="GO" id="GO:0008270">
    <property type="term" value="F:zinc ion binding"/>
    <property type="evidence" value="ECO:0007669"/>
    <property type="project" value="UniProtKB-KW"/>
</dbReference>
<organism evidence="20 21">
    <name type="scientific">Lottia gigantea</name>
    <name type="common">Giant owl limpet</name>
    <dbReference type="NCBI Taxonomy" id="225164"/>
    <lineage>
        <taxon>Eukaryota</taxon>
        <taxon>Metazoa</taxon>
        <taxon>Spiralia</taxon>
        <taxon>Lophotrochozoa</taxon>
        <taxon>Mollusca</taxon>
        <taxon>Gastropoda</taxon>
        <taxon>Patellogastropoda</taxon>
        <taxon>Lottioidea</taxon>
        <taxon>Lottiidae</taxon>
        <taxon>Lottia</taxon>
    </lineage>
</organism>
<dbReference type="Pfam" id="PF01753">
    <property type="entry name" value="zf-MYND"/>
    <property type="match status" value="1"/>
</dbReference>
<dbReference type="Gene3D" id="1.25.40.10">
    <property type="entry name" value="Tetratricopeptide repeat domain"/>
    <property type="match status" value="2"/>
</dbReference>
<dbReference type="PANTHER" id="PTHR46165">
    <property type="entry name" value="SET AND MYND DOMAIN-CONTAINING PROTEIN 4"/>
    <property type="match status" value="1"/>
</dbReference>
<evidence type="ECO:0000256" key="10">
    <source>
        <dbReference type="ARBA" id="ARBA00023242"/>
    </source>
</evidence>
<dbReference type="SMART" id="SM00028">
    <property type="entry name" value="TPR"/>
    <property type="match status" value="3"/>
</dbReference>
<dbReference type="GO" id="GO:0008168">
    <property type="term" value="F:methyltransferase activity"/>
    <property type="evidence" value="ECO:0007669"/>
    <property type="project" value="UniProtKB-KW"/>
</dbReference>
<dbReference type="OMA" id="FDCTCPA"/>